<dbReference type="EMBL" id="SACN01000001">
    <property type="protein sequence ID" value="RVT92751.1"/>
    <property type="molecule type" value="Genomic_DNA"/>
</dbReference>
<dbReference type="InterPro" id="IPR029058">
    <property type="entry name" value="AB_hydrolase_fold"/>
</dbReference>
<proteinExistence type="predicted"/>
<dbReference type="Proteomes" id="UP000282971">
    <property type="component" value="Unassembled WGS sequence"/>
</dbReference>
<evidence type="ECO:0000313" key="3">
    <source>
        <dbReference type="Proteomes" id="UP000282971"/>
    </source>
</evidence>
<dbReference type="GO" id="GO:0016787">
    <property type="term" value="F:hydrolase activity"/>
    <property type="evidence" value="ECO:0007669"/>
    <property type="project" value="InterPro"/>
</dbReference>
<gene>
    <name evidence="2" type="ORF">EOD43_02180</name>
</gene>
<comment type="caution">
    <text evidence="2">The sequence shown here is derived from an EMBL/GenBank/DDBJ whole genome shotgun (WGS) entry which is preliminary data.</text>
</comment>
<dbReference type="InterPro" id="IPR002925">
    <property type="entry name" value="Dienelactn_hydro"/>
</dbReference>
<dbReference type="PANTHER" id="PTHR22946">
    <property type="entry name" value="DIENELACTONE HYDROLASE DOMAIN-CONTAINING PROTEIN-RELATED"/>
    <property type="match status" value="1"/>
</dbReference>
<dbReference type="Gene3D" id="3.40.50.1820">
    <property type="entry name" value="alpha/beta hydrolase"/>
    <property type="match status" value="1"/>
</dbReference>
<sequence length="232" mass="25135">MTIVSQTIAFDQGGLRFEAQASWDDAIGGPRPLVLVAPSFMGRTPFEDDKAAQLAALGYVGFSVDIYGVDVKPTNAEEASAAMAVLNEDRGLLKDRMFASLKIARELEQVDDAKAAAIGFCFGGKCVLDLARGGAEVLGVAAFHGVYDAPPFANAEMTAKVLMLHGWDDPLCPPEAVLALATELTEAKVDWQIHAYGHTVHAFTNPKRPEMYSPVVDARSWRLMQDFLTEIF</sequence>
<dbReference type="Pfam" id="PF01738">
    <property type="entry name" value="DLH"/>
    <property type="match status" value="1"/>
</dbReference>
<accession>A0A437M4V6</accession>
<dbReference type="AlphaFoldDB" id="A0A437M4V6"/>
<dbReference type="SUPFAM" id="SSF53474">
    <property type="entry name" value="alpha/beta-Hydrolases"/>
    <property type="match status" value="1"/>
</dbReference>
<dbReference type="PANTHER" id="PTHR22946:SF0">
    <property type="entry name" value="DIENELACTONE HYDROLASE DOMAIN-CONTAINING PROTEIN"/>
    <property type="match status" value="1"/>
</dbReference>
<reference evidence="2 3" key="1">
    <citation type="submission" date="2019-01" db="EMBL/GenBank/DDBJ databases">
        <authorList>
            <person name="Chen W.-M."/>
        </authorList>
    </citation>
    <scope>NUCLEOTIDE SEQUENCE [LARGE SCALE GENOMIC DNA]</scope>
    <source>
        <strain evidence="2 3">CCP-7</strain>
    </source>
</reference>
<dbReference type="RefSeq" id="WP_127740668.1">
    <property type="nucleotide sequence ID" value="NZ_SACN01000001.1"/>
</dbReference>
<dbReference type="InterPro" id="IPR050261">
    <property type="entry name" value="FrsA_esterase"/>
</dbReference>
<feature type="domain" description="Dienelactone hydrolase" evidence="1">
    <location>
        <begin position="30"/>
        <end position="231"/>
    </location>
</feature>
<dbReference type="OrthoDB" id="9787933at2"/>
<evidence type="ECO:0000313" key="2">
    <source>
        <dbReference type="EMBL" id="RVT92751.1"/>
    </source>
</evidence>
<protein>
    <submittedName>
        <fullName evidence="2">Carboxymethylenebutenolidase</fullName>
    </submittedName>
</protein>
<name>A0A437M4V6_9SPHN</name>
<organism evidence="2 3">
    <name type="scientific">Sphingomonas crocodyli</name>
    <dbReference type="NCBI Taxonomy" id="1979270"/>
    <lineage>
        <taxon>Bacteria</taxon>
        <taxon>Pseudomonadati</taxon>
        <taxon>Pseudomonadota</taxon>
        <taxon>Alphaproteobacteria</taxon>
        <taxon>Sphingomonadales</taxon>
        <taxon>Sphingomonadaceae</taxon>
        <taxon>Sphingomonas</taxon>
    </lineage>
</organism>
<evidence type="ECO:0000259" key="1">
    <source>
        <dbReference type="Pfam" id="PF01738"/>
    </source>
</evidence>
<keyword evidence="3" id="KW-1185">Reference proteome</keyword>